<protein>
    <recommendedName>
        <fullName evidence="1">SnoaL-like domain-containing protein</fullName>
    </recommendedName>
</protein>
<dbReference type="InterPro" id="IPR037401">
    <property type="entry name" value="SnoaL-like"/>
</dbReference>
<dbReference type="Pfam" id="PF13577">
    <property type="entry name" value="SnoaL_4"/>
    <property type="match status" value="1"/>
</dbReference>
<dbReference type="Gene3D" id="3.10.450.50">
    <property type="match status" value="1"/>
</dbReference>
<organism evidence="2 3">
    <name type="scientific">Zasmidium cellare</name>
    <name type="common">Wine cellar mold</name>
    <name type="synonym">Racodium cellare</name>
    <dbReference type="NCBI Taxonomy" id="395010"/>
    <lineage>
        <taxon>Eukaryota</taxon>
        <taxon>Fungi</taxon>
        <taxon>Dikarya</taxon>
        <taxon>Ascomycota</taxon>
        <taxon>Pezizomycotina</taxon>
        <taxon>Dothideomycetes</taxon>
        <taxon>Dothideomycetidae</taxon>
        <taxon>Mycosphaerellales</taxon>
        <taxon>Mycosphaerellaceae</taxon>
        <taxon>Zasmidium</taxon>
    </lineage>
</organism>
<dbReference type="SUPFAM" id="SSF54427">
    <property type="entry name" value="NTF2-like"/>
    <property type="match status" value="1"/>
</dbReference>
<proteinExistence type="predicted"/>
<accession>A0ABR0E4N1</accession>
<reference evidence="2 3" key="1">
    <citation type="journal article" date="2023" name="G3 (Bethesda)">
        <title>A chromosome-level genome assembly of Zasmidium syzygii isolated from banana leaves.</title>
        <authorList>
            <person name="van Westerhoven A.C."/>
            <person name="Mehrabi R."/>
            <person name="Talebi R."/>
            <person name="Steentjes M.B.F."/>
            <person name="Corcolon B."/>
            <person name="Chong P.A."/>
            <person name="Kema G.H.J."/>
            <person name="Seidl M.F."/>
        </authorList>
    </citation>
    <scope>NUCLEOTIDE SEQUENCE [LARGE SCALE GENOMIC DNA]</scope>
    <source>
        <strain evidence="2 3">P124</strain>
    </source>
</reference>
<evidence type="ECO:0000313" key="2">
    <source>
        <dbReference type="EMBL" id="KAK4496063.1"/>
    </source>
</evidence>
<sequence>MANTYNITAKETFPKRYCHLNGTPEQVIDRFAVSELCRAWPVYRDASEWQNYRDAWADKESYLWTTWGGGVDIDSFIEISKKGRANGDMIMHRENGTLVDLNSETGRAVGKMKATITQRFMFPNNACDVECDCRFIFYCLKTPEGWKIKYCKLFYEKDKVLPLDGKTLPDWDQKILDKFPEGYKWLGAAQEIIGHDMLYDLPTMNNEGFYELYRAMELWLDGKDEEVAKALHVPGH</sequence>
<feature type="domain" description="SnoaL-like" evidence="1">
    <location>
        <begin position="27"/>
        <end position="151"/>
    </location>
</feature>
<comment type="caution">
    <text evidence="2">The sequence shown here is derived from an EMBL/GenBank/DDBJ whole genome shotgun (WGS) entry which is preliminary data.</text>
</comment>
<name>A0ABR0E4N1_ZASCE</name>
<keyword evidence="3" id="KW-1185">Reference proteome</keyword>
<dbReference type="EMBL" id="JAXOVC010000010">
    <property type="protein sequence ID" value="KAK4496063.1"/>
    <property type="molecule type" value="Genomic_DNA"/>
</dbReference>
<gene>
    <name evidence="2" type="ORF">PRZ48_012042</name>
</gene>
<dbReference type="Proteomes" id="UP001305779">
    <property type="component" value="Unassembled WGS sequence"/>
</dbReference>
<evidence type="ECO:0000313" key="3">
    <source>
        <dbReference type="Proteomes" id="UP001305779"/>
    </source>
</evidence>
<evidence type="ECO:0000259" key="1">
    <source>
        <dbReference type="Pfam" id="PF13577"/>
    </source>
</evidence>
<dbReference type="InterPro" id="IPR032710">
    <property type="entry name" value="NTF2-like_dom_sf"/>
</dbReference>